<sequence>MDTIQIDGWQGRLGEGLAPRQLLAVLWAATDKTAKEIARLMDCSHYTVKQQLDDARFKLGNQRTTRGLCLEAMRRGIIAPLVLALLVGAEHNPQVRPIRRPEAPRSQTVARIQRLEEAGLTA</sequence>
<dbReference type="GO" id="GO:0003677">
    <property type="term" value="F:DNA binding"/>
    <property type="evidence" value="ECO:0007669"/>
    <property type="project" value="InterPro"/>
</dbReference>
<dbReference type="RefSeq" id="WP_126188792.1">
    <property type="nucleotide sequence ID" value="NZ_RWYU02000002.1"/>
</dbReference>
<comment type="caution">
    <text evidence="1">The sequence shown here is derived from an EMBL/GenBank/DDBJ whole genome shotgun (WGS) entry which is preliminary data.</text>
</comment>
<dbReference type="OrthoDB" id="6896872at2"/>
<evidence type="ECO:0000313" key="2">
    <source>
        <dbReference type="Proteomes" id="UP000282800"/>
    </source>
</evidence>
<reference evidence="1 2" key="1">
    <citation type="submission" date="2019-01" db="EMBL/GenBank/DDBJ databases">
        <title>High-quality draft genome of. Pseudomonas songnenensis str. L103, a full-fledged denitrifier isolated from 100 meters deep aquifer in a heavily nitrogen fertilized agricultural area.</title>
        <authorList>
            <person name="Liu M."/>
            <person name="Liu B."/>
        </authorList>
    </citation>
    <scope>NUCLEOTIDE SEQUENCE [LARGE SCALE GENOMIC DNA]</scope>
    <source>
        <strain evidence="1 2">L103</strain>
    </source>
</reference>
<accession>A0A482UHW3</accession>
<organism evidence="1 2">
    <name type="scientific">Pseudomonas songnenensis</name>
    <dbReference type="NCBI Taxonomy" id="1176259"/>
    <lineage>
        <taxon>Bacteria</taxon>
        <taxon>Pseudomonadati</taxon>
        <taxon>Pseudomonadota</taxon>
        <taxon>Gammaproteobacteria</taxon>
        <taxon>Pseudomonadales</taxon>
        <taxon>Pseudomonadaceae</taxon>
        <taxon>Pseudomonas</taxon>
    </lineage>
</organism>
<proteinExistence type="predicted"/>
<dbReference type="Gene3D" id="1.10.10.10">
    <property type="entry name" value="Winged helix-like DNA-binding domain superfamily/Winged helix DNA-binding domain"/>
    <property type="match status" value="1"/>
</dbReference>
<dbReference type="SUPFAM" id="SSF46894">
    <property type="entry name" value="C-terminal effector domain of the bipartite response regulators"/>
    <property type="match status" value="1"/>
</dbReference>
<dbReference type="Proteomes" id="UP000282800">
    <property type="component" value="Unassembled WGS sequence"/>
</dbReference>
<dbReference type="GO" id="GO:0006355">
    <property type="term" value="P:regulation of DNA-templated transcription"/>
    <property type="evidence" value="ECO:0007669"/>
    <property type="project" value="InterPro"/>
</dbReference>
<name>A0A482UHW3_9PSED</name>
<evidence type="ECO:0000313" key="1">
    <source>
        <dbReference type="EMBL" id="RYJ63222.1"/>
    </source>
</evidence>
<protein>
    <submittedName>
        <fullName evidence="1">Helix-turn-helix transcriptional regulator</fullName>
    </submittedName>
</protein>
<gene>
    <name evidence="1" type="ORF">EJA06_004500</name>
</gene>
<dbReference type="InterPro" id="IPR036388">
    <property type="entry name" value="WH-like_DNA-bd_sf"/>
</dbReference>
<dbReference type="InterPro" id="IPR016032">
    <property type="entry name" value="Sig_transdc_resp-reg_C-effctor"/>
</dbReference>
<dbReference type="EMBL" id="RWYU02000002">
    <property type="protein sequence ID" value="RYJ63222.1"/>
    <property type="molecule type" value="Genomic_DNA"/>
</dbReference>
<dbReference type="AlphaFoldDB" id="A0A482UHW3"/>